<sequence>RLSPFYIICISCAYLLCKPLSNSILQVANFQSNPCLRKHVRSQLLSLTPTRIRTAWWISRITLMRDEA</sequence>
<name>S4NZG8_9NEOP</name>
<dbReference type="EMBL" id="GAIX01009811">
    <property type="protein sequence ID" value="JAA82749.1"/>
    <property type="molecule type" value="Transcribed_RNA"/>
</dbReference>
<proteinExistence type="predicted"/>
<protein>
    <submittedName>
        <fullName evidence="1">Uncharacterized protein</fullName>
    </submittedName>
</protein>
<dbReference type="AlphaFoldDB" id="S4NZG8"/>
<organism evidence="1">
    <name type="scientific">Pararge aegeria</name>
    <name type="common">speckled wood butterfly</name>
    <dbReference type="NCBI Taxonomy" id="116150"/>
    <lineage>
        <taxon>Eukaryota</taxon>
        <taxon>Metazoa</taxon>
        <taxon>Ecdysozoa</taxon>
        <taxon>Arthropoda</taxon>
        <taxon>Hexapoda</taxon>
        <taxon>Insecta</taxon>
        <taxon>Pterygota</taxon>
        <taxon>Neoptera</taxon>
        <taxon>Endopterygota</taxon>
        <taxon>Lepidoptera</taxon>
        <taxon>Glossata</taxon>
        <taxon>Ditrysia</taxon>
        <taxon>Papilionoidea</taxon>
        <taxon>Nymphalidae</taxon>
        <taxon>Satyrinae</taxon>
        <taxon>Satyrini</taxon>
        <taxon>Parargina</taxon>
        <taxon>Pararge</taxon>
    </lineage>
</organism>
<feature type="non-terminal residue" evidence="1">
    <location>
        <position position="1"/>
    </location>
</feature>
<reference evidence="1" key="2">
    <citation type="submission" date="2013-05" db="EMBL/GenBank/DDBJ databases">
        <authorList>
            <person name="Carter J.-M."/>
            <person name="Baker S.C."/>
            <person name="Pink R."/>
            <person name="Carter D.R.F."/>
            <person name="Collins A."/>
            <person name="Tomlin J."/>
            <person name="Gibbs M."/>
            <person name="Breuker C.J."/>
        </authorList>
    </citation>
    <scope>NUCLEOTIDE SEQUENCE</scope>
    <source>
        <tissue evidence="1">Ovary</tissue>
    </source>
</reference>
<accession>S4NZG8</accession>
<reference evidence="1" key="1">
    <citation type="journal article" date="2013" name="BMC Genomics">
        <title>Unscrambling butterfly oogenesis.</title>
        <authorList>
            <person name="Carter J.M."/>
            <person name="Baker S.C."/>
            <person name="Pink R."/>
            <person name="Carter D.R."/>
            <person name="Collins A."/>
            <person name="Tomlin J."/>
            <person name="Gibbs M."/>
            <person name="Breuker C.J."/>
        </authorList>
    </citation>
    <scope>NUCLEOTIDE SEQUENCE</scope>
    <source>
        <tissue evidence="1">Ovary</tissue>
    </source>
</reference>
<evidence type="ECO:0000313" key="1">
    <source>
        <dbReference type="EMBL" id="JAA82749.1"/>
    </source>
</evidence>